<dbReference type="OrthoDB" id="1118972at2"/>
<protein>
    <recommendedName>
        <fullName evidence="4">Inner membrane protein RclC</fullName>
    </recommendedName>
</protein>
<dbReference type="InterPro" id="IPR016865">
    <property type="entry name" value="RclC"/>
</dbReference>
<keyword evidence="1" id="KW-0472">Membrane</keyword>
<keyword evidence="1" id="KW-0812">Transmembrane</keyword>
<feature type="transmembrane region" description="Helical" evidence="1">
    <location>
        <begin position="128"/>
        <end position="150"/>
    </location>
</feature>
<evidence type="ECO:0000256" key="1">
    <source>
        <dbReference type="SAM" id="Phobius"/>
    </source>
</evidence>
<dbReference type="PANTHER" id="PTHR40106:SF1">
    <property type="entry name" value="INNER MEMBRANE PROTEIN RCLC"/>
    <property type="match status" value="1"/>
</dbReference>
<dbReference type="PIRSF" id="PIRSF028065">
    <property type="entry name" value="UCP028065"/>
    <property type="match status" value="1"/>
</dbReference>
<reference evidence="2" key="1">
    <citation type="submission" date="2019-02" db="EMBL/GenBank/DDBJ databases">
        <authorList>
            <person name="Pothier F.J."/>
        </authorList>
    </citation>
    <scope>NUCLEOTIDE SEQUENCE</scope>
    <source>
        <strain evidence="2">CI-1B</strain>
    </source>
</reference>
<accession>A0A508TF15</accession>
<dbReference type="InterPro" id="IPR007339">
    <property type="entry name" value="RclC-like"/>
</dbReference>
<dbReference type="GO" id="GO:0005886">
    <property type="term" value="C:plasma membrane"/>
    <property type="evidence" value="ECO:0007669"/>
    <property type="project" value="TreeGrafter"/>
</dbReference>
<dbReference type="Pfam" id="PF04224">
    <property type="entry name" value="DUF417"/>
    <property type="match status" value="1"/>
</dbReference>
<sequence length="173" mass="19287">MDALIAKLSKLDIVRGDFDYHFVRATMIIVFLVFSCQKWFDYEAHALIPFISHGPLIFWLYPVFGIRGAAFFLGSAEFLIGALLLLGFWNRRLAVLGSLGSCATYVATVTIIPFFPEAWAAPAGGFPAATLPFLFLVKDIVLLSASVYLLKQDILRASNSERWIAFSEREATN</sequence>
<dbReference type="PANTHER" id="PTHR40106">
    <property type="entry name" value="INNER MEMBRANE PROTEIN RCLC"/>
    <property type="match status" value="1"/>
</dbReference>
<gene>
    <name evidence="2" type="ORF">CI1B_44520</name>
</gene>
<feature type="transmembrane region" description="Helical" evidence="1">
    <location>
        <begin position="60"/>
        <end position="86"/>
    </location>
</feature>
<dbReference type="AlphaFoldDB" id="A0A508TF15"/>
<dbReference type="GO" id="GO:1901530">
    <property type="term" value="P:response to hypochlorite"/>
    <property type="evidence" value="ECO:0007669"/>
    <property type="project" value="TreeGrafter"/>
</dbReference>
<feature type="transmembrane region" description="Helical" evidence="1">
    <location>
        <begin position="93"/>
        <end position="116"/>
    </location>
</feature>
<keyword evidence="1" id="KW-1133">Transmembrane helix</keyword>
<comment type="caution">
    <text evidence="2">The sequence shown here is derived from an EMBL/GenBank/DDBJ whole genome shotgun (WGS) entry which is preliminary data.</text>
</comment>
<evidence type="ECO:0000313" key="3">
    <source>
        <dbReference type="Proteomes" id="UP000328092"/>
    </source>
</evidence>
<dbReference type="Proteomes" id="UP000328092">
    <property type="component" value="Unassembled WGS sequence"/>
</dbReference>
<evidence type="ECO:0000313" key="2">
    <source>
        <dbReference type="EMBL" id="VIO72804.1"/>
    </source>
</evidence>
<name>A0A508TF15_9BRAD</name>
<proteinExistence type="predicted"/>
<keyword evidence="3" id="KW-1185">Reference proteome</keyword>
<feature type="transmembrane region" description="Helical" evidence="1">
    <location>
        <begin position="21"/>
        <end position="40"/>
    </location>
</feature>
<dbReference type="EMBL" id="CAADFC020000016">
    <property type="protein sequence ID" value="VIO72804.1"/>
    <property type="molecule type" value="Genomic_DNA"/>
</dbReference>
<evidence type="ECO:0008006" key="4">
    <source>
        <dbReference type="Google" id="ProtNLM"/>
    </source>
</evidence>
<organism evidence="2 3">
    <name type="scientific">Bradyrhizobium ivorense</name>
    <dbReference type="NCBI Taxonomy" id="2511166"/>
    <lineage>
        <taxon>Bacteria</taxon>
        <taxon>Pseudomonadati</taxon>
        <taxon>Pseudomonadota</taxon>
        <taxon>Alphaproteobacteria</taxon>
        <taxon>Hyphomicrobiales</taxon>
        <taxon>Nitrobacteraceae</taxon>
        <taxon>Bradyrhizobium</taxon>
    </lineage>
</organism>